<evidence type="ECO:0000313" key="1">
    <source>
        <dbReference type="EMBL" id="CAI6370247.1"/>
    </source>
</evidence>
<accession>A0AAV0XQX0</accession>
<gene>
    <name evidence="1" type="ORF">MEUPH1_LOCUS24387</name>
</gene>
<reference evidence="1 2" key="1">
    <citation type="submission" date="2023-01" db="EMBL/GenBank/DDBJ databases">
        <authorList>
            <person name="Whitehead M."/>
        </authorList>
    </citation>
    <scope>NUCLEOTIDE SEQUENCE [LARGE SCALE GENOMIC DNA]</scope>
</reference>
<dbReference type="AlphaFoldDB" id="A0AAV0XQX0"/>
<proteinExistence type="predicted"/>
<evidence type="ECO:0000313" key="2">
    <source>
        <dbReference type="Proteomes" id="UP001160148"/>
    </source>
</evidence>
<keyword evidence="2" id="KW-1185">Reference proteome</keyword>
<dbReference type="Proteomes" id="UP001160148">
    <property type="component" value="Unassembled WGS sequence"/>
</dbReference>
<comment type="caution">
    <text evidence="1">The sequence shown here is derived from an EMBL/GenBank/DDBJ whole genome shotgun (WGS) entry which is preliminary data.</text>
</comment>
<dbReference type="EMBL" id="CARXXK010000293">
    <property type="protein sequence ID" value="CAI6370247.1"/>
    <property type="molecule type" value="Genomic_DNA"/>
</dbReference>
<sequence>MFGSNKVIVLLSECSSDGSPDSEIDAFKKIAFSDMGSAFEIEKYGYDRFKLEDNLKSLDMSGKREIFREIFGATQQRKDLHSIISILNF</sequence>
<organism evidence="1 2">
    <name type="scientific">Macrosiphum euphorbiae</name>
    <name type="common">potato aphid</name>
    <dbReference type="NCBI Taxonomy" id="13131"/>
    <lineage>
        <taxon>Eukaryota</taxon>
        <taxon>Metazoa</taxon>
        <taxon>Ecdysozoa</taxon>
        <taxon>Arthropoda</taxon>
        <taxon>Hexapoda</taxon>
        <taxon>Insecta</taxon>
        <taxon>Pterygota</taxon>
        <taxon>Neoptera</taxon>
        <taxon>Paraneoptera</taxon>
        <taxon>Hemiptera</taxon>
        <taxon>Sternorrhyncha</taxon>
        <taxon>Aphidomorpha</taxon>
        <taxon>Aphidoidea</taxon>
        <taxon>Aphididae</taxon>
        <taxon>Macrosiphini</taxon>
        <taxon>Macrosiphum</taxon>
    </lineage>
</organism>
<name>A0AAV0XQX0_9HEMI</name>
<protein>
    <submittedName>
        <fullName evidence="1">Uncharacterized protein</fullName>
    </submittedName>
</protein>